<proteinExistence type="predicted"/>
<dbReference type="HOGENOM" id="CLU_1796154_0_0_1"/>
<dbReference type="EMBL" id="KL198078">
    <property type="protein sequence ID" value="KDQ09450.1"/>
    <property type="molecule type" value="Genomic_DNA"/>
</dbReference>
<evidence type="ECO:0000313" key="2">
    <source>
        <dbReference type="Proteomes" id="UP000027195"/>
    </source>
</evidence>
<organism evidence="1 2">
    <name type="scientific">Botryobasidium botryosum (strain FD-172 SS1)</name>
    <dbReference type="NCBI Taxonomy" id="930990"/>
    <lineage>
        <taxon>Eukaryota</taxon>
        <taxon>Fungi</taxon>
        <taxon>Dikarya</taxon>
        <taxon>Basidiomycota</taxon>
        <taxon>Agaricomycotina</taxon>
        <taxon>Agaricomycetes</taxon>
        <taxon>Cantharellales</taxon>
        <taxon>Botryobasidiaceae</taxon>
        <taxon>Botryobasidium</taxon>
    </lineage>
</organism>
<keyword evidence="2" id="KW-1185">Reference proteome</keyword>
<dbReference type="AlphaFoldDB" id="A0A067M422"/>
<gene>
    <name evidence="1" type="ORF">BOTBODRAFT_526934</name>
</gene>
<evidence type="ECO:0000313" key="1">
    <source>
        <dbReference type="EMBL" id="KDQ09450.1"/>
    </source>
</evidence>
<accession>A0A067M422</accession>
<name>A0A067M422_BOTB1</name>
<protein>
    <submittedName>
        <fullName evidence="1">Uncharacterized protein</fullName>
    </submittedName>
</protein>
<reference evidence="2" key="1">
    <citation type="journal article" date="2014" name="Proc. Natl. Acad. Sci. U.S.A.">
        <title>Extensive sampling of basidiomycete genomes demonstrates inadequacy of the white-rot/brown-rot paradigm for wood decay fungi.</title>
        <authorList>
            <person name="Riley R."/>
            <person name="Salamov A.A."/>
            <person name="Brown D.W."/>
            <person name="Nagy L.G."/>
            <person name="Floudas D."/>
            <person name="Held B.W."/>
            <person name="Levasseur A."/>
            <person name="Lombard V."/>
            <person name="Morin E."/>
            <person name="Otillar R."/>
            <person name="Lindquist E.A."/>
            <person name="Sun H."/>
            <person name="LaButti K.M."/>
            <person name="Schmutz J."/>
            <person name="Jabbour D."/>
            <person name="Luo H."/>
            <person name="Baker S.E."/>
            <person name="Pisabarro A.G."/>
            <person name="Walton J.D."/>
            <person name="Blanchette R.A."/>
            <person name="Henrissat B."/>
            <person name="Martin F."/>
            <person name="Cullen D."/>
            <person name="Hibbett D.S."/>
            <person name="Grigoriev I.V."/>
        </authorList>
    </citation>
    <scope>NUCLEOTIDE SEQUENCE [LARGE SCALE GENOMIC DNA]</scope>
    <source>
        <strain evidence="2">FD-172 SS1</strain>
    </source>
</reference>
<dbReference type="InParanoid" id="A0A067M422"/>
<sequence length="144" mass="16439">MPVLQHRIVGQFAGNSEFTERVCFSTRYTRMHCSQSTGVSSRPHGQHRRRSTRVTNCMANLLDDLEAHTDDTPDKGRYTERAYALAMLNGTAFLVALRASWAVLCTRVVFVDYESKARLVHMDCGVHAICLRQFRRPAHTPMRI</sequence>
<dbReference type="Proteomes" id="UP000027195">
    <property type="component" value="Unassembled WGS sequence"/>
</dbReference>